<reference evidence="5" key="1">
    <citation type="journal article" date="2019" name="Sci. Rep.">
        <title>Draft genome of Tanacetum cinerariifolium, the natural source of mosquito coil.</title>
        <authorList>
            <person name="Yamashiro T."/>
            <person name="Shiraishi A."/>
            <person name="Satake H."/>
            <person name="Nakayama K."/>
        </authorList>
    </citation>
    <scope>NUCLEOTIDE SEQUENCE</scope>
</reference>
<dbReference type="InterPro" id="IPR036397">
    <property type="entry name" value="RNaseH_sf"/>
</dbReference>
<feature type="domain" description="Integrase catalytic" evidence="4">
    <location>
        <begin position="268"/>
        <end position="364"/>
    </location>
</feature>
<dbReference type="SUPFAM" id="SSF53098">
    <property type="entry name" value="Ribonuclease H-like"/>
    <property type="match status" value="1"/>
</dbReference>
<dbReference type="Pfam" id="PF13976">
    <property type="entry name" value="gag_pre-integrs"/>
    <property type="match status" value="1"/>
</dbReference>
<dbReference type="GO" id="GO:0003676">
    <property type="term" value="F:nucleic acid binding"/>
    <property type="evidence" value="ECO:0007669"/>
    <property type="project" value="InterPro"/>
</dbReference>
<dbReference type="InterPro" id="IPR012337">
    <property type="entry name" value="RNaseH-like_sf"/>
</dbReference>
<dbReference type="PROSITE" id="PS50994">
    <property type="entry name" value="INTEGRASE"/>
    <property type="match status" value="1"/>
</dbReference>
<dbReference type="Pfam" id="PF07727">
    <property type="entry name" value="RVT_2"/>
    <property type="match status" value="1"/>
</dbReference>
<sequence length="820" mass="93137">MAARGQNHEKRKNKLAYALKPKIPPPPKREDPAKDLICHECRAGGSGTFIIKLNNILNRSWIYDTGYGTHICNTTHGLRASRKLKLGALSLYVSNGQREAVEAIDVFYLCLPSGLEIFLNNCHYAPSITRGVIFVSRLDGIFEIDLSNSYTNESSMYAVSNKRAKLELDSALLWHCCLKHISKKRIEKLQHDDLLNSTDLKAFEKCISCMSKKMARKPYTHKVERAKDLLGLIHTDVCGPFKIMSRQGANYFFTFTDDFKNQLGKTIKSLHSDRRGEYMSQEFLDHLKDHGIIAHRTPLYTSQYNRVSERRNKTLLDMVRSMMSQTTLPKSFWDYTLETVARILNMVPTKKVEKTPCEVWHGQAPKLSYLKVWDVRHLLSDILLRSLTKFLENSLINQEASGSLEDLEIIQEEDTHHSIDTSLNHEEYDLEINEPQSDIISIRRSIRTRRPTDRMCLYIDAEEHELGDLGDLVKLPPDGKTVSSKWLFKKKTDMDGAVHTYKAHIVAKGYTQTPGIDYEETFSPVADIRAIRSLIAIAAYHMENSKRESIPMQDKLKLSKSQGASTPVELKHTQNVPYALVVGSIMYDVRCTCLDVALAQNVTSQFQQNPEAEYIAAFDASKEAGWVRKFISGLGITKGARHFGAKVHYLREVIEYGVPIGANMNKVPRWNTLVDRFRAKLSSCKSNMLSIGGRLTLLKTVLGSVVVHREDEGLDSSPCATHGTWANVVASIHALHARDIILNNTIRLKVGCGSRVIFWKDVWIGDNALNERYNRLFRLDVNKDCYVVDRWSVNGWNWHWCRPTEGGKTGGLLDAMMDDI</sequence>
<gene>
    <name evidence="5" type="ORF">Tci_043787</name>
</gene>
<dbReference type="InterPro" id="IPR001584">
    <property type="entry name" value="Integrase_cat-core"/>
</dbReference>
<dbReference type="AlphaFoldDB" id="A0A6L2ME54"/>
<dbReference type="InterPro" id="IPR025724">
    <property type="entry name" value="GAG-pre-integrase_dom"/>
</dbReference>
<accession>A0A6L2ME54</accession>
<protein>
    <recommendedName>
        <fullName evidence="4">Integrase catalytic domain-containing protein</fullName>
    </recommendedName>
</protein>
<dbReference type="PANTHER" id="PTHR42648:SF27">
    <property type="entry name" value="RNA-DIRECTED DNA POLYMERASE"/>
    <property type="match status" value="1"/>
</dbReference>
<dbReference type="PANTHER" id="PTHR42648">
    <property type="entry name" value="TRANSPOSASE, PUTATIVE-RELATED"/>
    <property type="match status" value="1"/>
</dbReference>
<evidence type="ECO:0000259" key="4">
    <source>
        <dbReference type="PROSITE" id="PS50994"/>
    </source>
</evidence>
<dbReference type="GO" id="GO:0015074">
    <property type="term" value="P:DNA integration"/>
    <property type="evidence" value="ECO:0007669"/>
    <property type="project" value="InterPro"/>
</dbReference>
<evidence type="ECO:0000256" key="2">
    <source>
        <dbReference type="ARBA" id="ARBA00022801"/>
    </source>
</evidence>
<dbReference type="GO" id="GO:0016787">
    <property type="term" value="F:hydrolase activity"/>
    <property type="evidence" value="ECO:0007669"/>
    <property type="project" value="UniProtKB-KW"/>
</dbReference>
<dbReference type="Gene3D" id="3.30.420.10">
    <property type="entry name" value="Ribonuclease H-like superfamily/Ribonuclease H"/>
    <property type="match status" value="1"/>
</dbReference>
<dbReference type="GO" id="GO:0046872">
    <property type="term" value="F:metal ion binding"/>
    <property type="evidence" value="ECO:0007669"/>
    <property type="project" value="UniProtKB-KW"/>
</dbReference>
<proteinExistence type="predicted"/>
<dbReference type="EMBL" id="BKCJ010006374">
    <property type="protein sequence ID" value="GEU71809.1"/>
    <property type="molecule type" value="Genomic_DNA"/>
</dbReference>
<feature type="region of interest" description="Disordered" evidence="3">
    <location>
        <begin position="1"/>
        <end position="32"/>
    </location>
</feature>
<organism evidence="5">
    <name type="scientific">Tanacetum cinerariifolium</name>
    <name type="common">Dalmatian daisy</name>
    <name type="synonym">Chrysanthemum cinerariifolium</name>
    <dbReference type="NCBI Taxonomy" id="118510"/>
    <lineage>
        <taxon>Eukaryota</taxon>
        <taxon>Viridiplantae</taxon>
        <taxon>Streptophyta</taxon>
        <taxon>Embryophyta</taxon>
        <taxon>Tracheophyta</taxon>
        <taxon>Spermatophyta</taxon>
        <taxon>Magnoliopsida</taxon>
        <taxon>eudicotyledons</taxon>
        <taxon>Gunneridae</taxon>
        <taxon>Pentapetalae</taxon>
        <taxon>asterids</taxon>
        <taxon>campanulids</taxon>
        <taxon>Asterales</taxon>
        <taxon>Asteraceae</taxon>
        <taxon>Asteroideae</taxon>
        <taxon>Anthemideae</taxon>
        <taxon>Anthemidinae</taxon>
        <taxon>Tanacetum</taxon>
    </lineage>
</organism>
<keyword evidence="1" id="KW-0479">Metal-binding</keyword>
<evidence type="ECO:0000313" key="5">
    <source>
        <dbReference type="EMBL" id="GEU71809.1"/>
    </source>
</evidence>
<keyword evidence="2" id="KW-0378">Hydrolase</keyword>
<name>A0A6L2ME54_TANCI</name>
<dbReference type="InterPro" id="IPR013103">
    <property type="entry name" value="RVT_2"/>
</dbReference>
<evidence type="ECO:0000256" key="1">
    <source>
        <dbReference type="ARBA" id="ARBA00022723"/>
    </source>
</evidence>
<comment type="caution">
    <text evidence="5">The sequence shown here is derived from an EMBL/GenBank/DDBJ whole genome shotgun (WGS) entry which is preliminary data.</text>
</comment>
<dbReference type="InterPro" id="IPR039537">
    <property type="entry name" value="Retrotran_Ty1/copia-like"/>
</dbReference>
<evidence type="ECO:0000256" key="3">
    <source>
        <dbReference type="SAM" id="MobiDB-lite"/>
    </source>
</evidence>